<evidence type="ECO:0000256" key="2">
    <source>
        <dbReference type="ARBA" id="ARBA00022475"/>
    </source>
</evidence>
<evidence type="ECO:0000256" key="8">
    <source>
        <dbReference type="SAM" id="MobiDB-lite"/>
    </source>
</evidence>
<evidence type="ECO:0000313" key="12">
    <source>
        <dbReference type="Proteomes" id="UP000310263"/>
    </source>
</evidence>
<keyword evidence="6 9" id="KW-0472">Membrane</keyword>
<comment type="subcellular location">
    <subcellularLocation>
        <location evidence="1">Membrane</location>
    </subcellularLocation>
</comment>
<evidence type="ECO:0000256" key="1">
    <source>
        <dbReference type="ARBA" id="ARBA00004370"/>
    </source>
</evidence>
<dbReference type="OrthoDB" id="3173189at2"/>
<dbReference type="InterPro" id="IPR013685">
    <property type="entry name" value="POTRA_FtsQ_type"/>
</dbReference>
<reference evidence="11 12" key="1">
    <citation type="submission" date="2019-04" db="EMBL/GenBank/DDBJ databases">
        <title>Microbes associate with the intestines of laboratory mice.</title>
        <authorList>
            <person name="Navarre W."/>
            <person name="Wong E."/>
            <person name="Huang K."/>
            <person name="Tropini C."/>
            <person name="Ng K."/>
            <person name="Yu B."/>
        </authorList>
    </citation>
    <scope>NUCLEOTIDE SEQUENCE [LARGE SCALE GENOMIC DNA]</scope>
    <source>
        <strain evidence="11 12">NM07_P-09</strain>
    </source>
</reference>
<accession>A0A4S2EZH1</accession>
<evidence type="ECO:0000256" key="5">
    <source>
        <dbReference type="ARBA" id="ARBA00022989"/>
    </source>
</evidence>
<keyword evidence="4 9" id="KW-0812">Transmembrane</keyword>
<sequence length="412" mass="42642">MSRSDRRSSSSGSRPRTSSSSPRRATRRPSRPASPKASSLNSSRPPRPLRAAGTSRETKRVGHLSVAGLGLTDQSKSQRALPRPLLWALVALVAVGVIIGGLFALSLTPILPVQQINAEATNHLTQENILKLAAVPDNATLLNVDTAKIEENLAKNPWVKSVHVSRKFPGELTVSVEERQVFAIVTIPSGNSAWYLSEDGAWIEPMPAQALDGGDLVQVALAQAKEDGCLLIRDTPSTVDPKAGAKTTDAPILDCIQYQTTFSQGLASQIVSYSAASEEAISCVLSSGLEISLGAPNQISSKEAVINELMGAHPNQLTYINVRNPAKPSYRQISSSSVGAGTGVVASNDGAAAQGQEAAASGQPAQGQEASGSQSGSEGAQGSEGAGSSQGNGSSESTGGSDSQNPQDQTTS</sequence>
<evidence type="ECO:0000256" key="6">
    <source>
        <dbReference type="ARBA" id="ARBA00023136"/>
    </source>
</evidence>
<evidence type="ECO:0000256" key="7">
    <source>
        <dbReference type="ARBA" id="ARBA00023306"/>
    </source>
</evidence>
<dbReference type="EMBL" id="SRYE01000005">
    <property type="protein sequence ID" value="TGY61412.1"/>
    <property type="molecule type" value="Genomic_DNA"/>
</dbReference>
<keyword evidence="5 9" id="KW-1133">Transmembrane helix</keyword>
<keyword evidence="3" id="KW-0132">Cell division</keyword>
<dbReference type="PANTHER" id="PTHR37820">
    <property type="entry name" value="CELL DIVISION PROTEIN DIVIB"/>
    <property type="match status" value="1"/>
</dbReference>
<dbReference type="Proteomes" id="UP000310263">
    <property type="component" value="Unassembled WGS sequence"/>
</dbReference>
<evidence type="ECO:0000313" key="11">
    <source>
        <dbReference type="EMBL" id="TGY61412.1"/>
    </source>
</evidence>
<dbReference type="PANTHER" id="PTHR37820:SF1">
    <property type="entry name" value="CELL DIVISION PROTEIN FTSQ"/>
    <property type="match status" value="1"/>
</dbReference>
<feature type="domain" description="POTRA" evidence="10">
    <location>
        <begin position="111"/>
        <end position="179"/>
    </location>
</feature>
<dbReference type="GO" id="GO:0005886">
    <property type="term" value="C:plasma membrane"/>
    <property type="evidence" value="ECO:0007669"/>
    <property type="project" value="TreeGrafter"/>
</dbReference>
<evidence type="ECO:0000256" key="4">
    <source>
        <dbReference type="ARBA" id="ARBA00022692"/>
    </source>
</evidence>
<dbReference type="InterPro" id="IPR034746">
    <property type="entry name" value="POTRA"/>
</dbReference>
<feature type="compositionally biased region" description="Low complexity" evidence="8">
    <location>
        <begin position="391"/>
        <end position="404"/>
    </location>
</feature>
<feature type="compositionally biased region" description="Low complexity" evidence="8">
    <location>
        <begin position="350"/>
        <end position="381"/>
    </location>
</feature>
<evidence type="ECO:0000259" key="10">
    <source>
        <dbReference type="PROSITE" id="PS51779"/>
    </source>
</evidence>
<keyword evidence="2" id="KW-1003">Cell membrane</keyword>
<name>A0A4S2EZH1_9ACTN</name>
<feature type="compositionally biased region" description="Low complexity" evidence="8">
    <location>
        <begin position="31"/>
        <end position="52"/>
    </location>
</feature>
<gene>
    <name evidence="11" type="ORF">E5334_08365</name>
</gene>
<protein>
    <submittedName>
        <fullName evidence="11">FtsQ-type POTRA domain-containing protein</fullName>
    </submittedName>
</protein>
<keyword evidence="7" id="KW-0131">Cell cycle</keyword>
<feature type="transmembrane region" description="Helical" evidence="9">
    <location>
        <begin position="85"/>
        <end position="107"/>
    </location>
</feature>
<dbReference type="PROSITE" id="PS51779">
    <property type="entry name" value="POTRA"/>
    <property type="match status" value="1"/>
</dbReference>
<dbReference type="InterPro" id="IPR050487">
    <property type="entry name" value="FtsQ_DivIB"/>
</dbReference>
<organism evidence="11 12">
    <name type="scientific">Muricaecibacterium torontonense</name>
    <dbReference type="NCBI Taxonomy" id="3032871"/>
    <lineage>
        <taxon>Bacteria</taxon>
        <taxon>Bacillati</taxon>
        <taxon>Actinomycetota</taxon>
        <taxon>Coriobacteriia</taxon>
        <taxon>Coriobacteriales</taxon>
        <taxon>Atopobiaceae</taxon>
        <taxon>Muricaecibacterium</taxon>
    </lineage>
</organism>
<keyword evidence="12" id="KW-1185">Reference proteome</keyword>
<dbReference type="Gene3D" id="3.10.20.310">
    <property type="entry name" value="membrane protein fhac"/>
    <property type="match status" value="1"/>
</dbReference>
<feature type="region of interest" description="Disordered" evidence="8">
    <location>
        <begin position="1"/>
        <end position="61"/>
    </location>
</feature>
<feature type="region of interest" description="Disordered" evidence="8">
    <location>
        <begin position="350"/>
        <end position="412"/>
    </location>
</feature>
<evidence type="ECO:0000256" key="9">
    <source>
        <dbReference type="SAM" id="Phobius"/>
    </source>
</evidence>
<comment type="caution">
    <text evidence="11">The sequence shown here is derived from an EMBL/GenBank/DDBJ whole genome shotgun (WGS) entry which is preliminary data.</text>
</comment>
<dbReference type="AlphaFoldDB" id="A0A4S2EZH1"/>
<dbReference type="Pfam" id="PF08478">
    <property type="entry name" value="POTRA_1"/>
    <property type="match status" value="1"/>
</dbReference>
<feature type="compositionally biased region" description="Low complexity" evidence="8">
    <location>
        <begin position="9"/>
        <end position="23"/>
    </location>
</feature>
<proteinExistence type="predicted"/>
<dbReference type="GO" id="GO:0051301">
    <property type="term" value="P:cell division"/>
    <property type="evidence" value="ECO:0007669"/>
    <property type="project" value="UniProtKB-KW"/>
</dbReference>
<evidence type="ECO:0000256" key="3">
    <source>
        <dbReference type="ARBA" id="ARBA00022618"/>
    </source>
</evidence>